<feature type="region of interest" description="Disordered" evidence="3">
    <location>
        <begin position="695"/>
        <end position="717"/>
    </location>
</feature>
<evidence type="ECO:0000256" key="2">
    <source>
        <dbReference type="ARBA" id="ARBA00023306"/>
    </source>
</evidence>
<dbReference type="InterPro" id="IPR007587">
    <property type="entry name" value="SAPS"/>
</dbReference>
<dbReference type="VEuPathDB" id="FungiDB:AMAG_09076"/>
<sequence>MFWRFGNPSTLDALLDRDASLVEVLDDPDVLQEVRAKNVKLIDFLCRHEHAEQLLRYVTRHHEHLADATRPAVATPNPTNEIAPAIDPPAPTIGSASNSSAVSTENVSGTAAFMAMMPYSSSTGSDGSDDDEITPTNTSATADAANGHGSVSPEVSAQMLVKFPVIVAEIFASDAVELIQVVLASQELRKDLLSVLDRAAADEVQRDCTQVGLWTQILSQFLLRQTLATLQWLNTEPNLIERLLPLAMRHACVLDLAVRMIGLQDCPEGRQFGVATWLQKQGLVTHLVSYLDPTRVADQGETAYLAATALVDLVQIVQGSTSTARMNAHPLIADLRSPATAARLVGYLVAAKSYPAGSRVVPHIAQVLIELLRRNAVELAPLSIPPSPLTSTLGTSSHGGDPDQGPRGAAHRNVPMDLSAIVRELCASLPAIQRMLVTEEPGSGDALPGTGARLGLARLRLCELLSEMLRCALSEPFMDVDDLGPLQDMSKDMRLALDSTTSTAAPAIDASVTGEPLRDLLRQTFLDTRVLVTCMDLFFAHPWNNLVHGIVYDLVLQVAGGPWTTCRSAFVHLVRDGTLLARLVAAHHASVAAQQKPKGGRLGYMGHVTLLTEIVGMTLDRDPTLRDELAGILADPLWDEYVNGAFQVAHARDQGSPLAGLVSVPGTPSTVPTVGGVTDDEHSMTFGFPATAGAQFSVGDDEEGAGSGAGASASSGMVDTQDDFLAWAQARTVS</sequence>
<evidence type="ECO:0008006" key="6">
    <source>
        <dbReference type="Google" id="ProtNLM"/>
    </source>
</evidence>
<dbReference type="PANTHER" id="PTHR12634">
    <property type="entry name" value="SIT4 YEAST -ASSOCIATING PROTEIN-RELATED"/>
    <property type="match status" value="1"/>
</dbReference>
<dbReference type="PANTHER" id="PTHR12634:SF8">
    <property type="entry name" value="FIERY MOUNTAIN, ISOFORM D"/>
    <property type="match status" value="1"/>
</dbReference>
<keyword evidence="2" id="KW-0131">Cell cycle</keyword>
<comment type="similarity">
    <text evidence="1">Belongs to the SAPS family.</text>
</comment>
<feature type="region of interest" description="Disordered" evidence="3">
    <location>
        <begin position="388"/>
        <end position="410"/>
    </location>
</feature>
<evidence type="ECO:0000313" key="5">
    <source>
        <dbReference type="Proteomes" id="UP000054350"/>
    </source>
</evidence>
<evidence type="ECO:0000313" key="4">
    <source>
        <dbReference type="EMBL" id="KNE64017.1"/>
    </source>
</evidence>
<feature type="compositionally biased region" description="Low complexity" evidence="3">
    <location>
        <begin position="389"/>
        <end position="399"/>
    </location>
</feature>
<dbReference type="AlphaFoldDB" id="A0A0L0SNE8"/>
<dbReference type="GO" id="GO:0005634">
    <property type="term" value="C:nucleus"/>
    <property type="evidence" value="ECO:0007669"/>
    <property type="project" value="TreeGrafter"/>
</dbReference>
<dbReference type="eggNOG" id="KOG2073">
    <property type="taxonomic scope" value="Eukaryota"/>
</dbReference>
<dbReference type="EMBL" id="GG745343">
    <property type="protein sequence ID" value="KNE64017.1"/>
    <property type="molecule type" value="Genomic_DNA"/>
</dbReference>
<reference evidence="4 5" key="1">
    <citation type="submission" date="2009-11" db="EMBL/GenBank/DDBJ databases">
        <title>Annotation of Allomyces macrogynus ATCC 38327.</title>
        <authorList>
            <consortium name="The Broad Institute Genome Sequencing Platform"/>
            <person name="Russ C."/>
            <person name="Cuomo C."/>
            <person name="Burger G."/>
            <person name="Gray M.W."/>
            <person name="Holland P.W.H."/>
            <person name="King N."/>
            <person name="Lang F.B.F."/>
            <person name="Roger A.J."/>
            <person name="Ruiz-Trillo I."/>
            <person name="Young S.K."/>
            <person name="Zeng Q."/>
            <person name="Gargeya S."/>
            <person name="Fitzgerald M."/>
            <person name="Haas B."/>
            <person name="Abouelleil A."/>
            <person name="Alvarado L."/>
            <person name="Arachchi H.M."/>
            <person name="Berlin A."/>
            <person name="Chapman S.B."/>
            <person name="Gearin G."/>
            <person name="Goldberg J."/>
            <person name="Griggs A."/>
            <person name="Gujja S."/>
            <person name="Hansen M."/>
            <person name="Heiman D."/>
            <person name="Howarth C."/>
            <person name="Larimer J."/>
            <person name="Lui A."/>
            <person name="MacDonald P.J.P."/>
            <person name="McCowen C."/>
            <person name="Montmayeur A."/>
            <person name="Murphy C."/>
            <person name="Neiman D."/>
            <person name="Pearson M."/>
            <person name="Priest M."/>
            <person name="Roberts A."/>
            <person name="Saif S."/>
            <person name="Shea T."/>
            <person name="Sisk P."/>
            <person name="Stolte C."/>
            <person name="Sykes S."/>
            <person name="Wortman J."/>
            <person name="Nusbaum C."/>
            <person name="Birren B."/>
        </authorList>
    </citation>
    <scope>NUCLEOTIDE SEQUENCE [LARGE SCALE GENOMIC DNA]</scope>
    <source>
        <strain evidence="4 5">ATCC 38327</strain>
    </source>
</reference>
<dbReference type="STRING" id="578462.A0A0L0SNE8"/>
<dbReference type="OMA" id="CALSEPF"/>
<name>A0A0L0SNE8_ALLM3</name>
<dbReference type="OrthoDB" id="295029at2759"/>
<dbReference type="GO" id="GO:0019903">
    <property type="term" value="F:protein phosphatase binding"/>
    <property type="evidence" value="ECO:0007669"/>
    <property type="project" value="InterPro"/>
</dbReference>
<proteinExistence type="inferred from homology"/>
<feature type="region of interest" description="Disordered" evidence="3">
    <location>
        <begin position="121"/>
        <end position="151"/>
    </location>
</feature>
<feature type="region of interest" description="Disordered" evidence="3">
    <location>
        <begin position="72"/>
        <end position="101"/>
    </location>
</feature>
<protein>
    <recommendedName>
        <fullName evidence="6">SAPS-domain-containing protein</fullName>
    </recommendedName>
</protein>
<dbReference type="GO" id="GO:0019888">
    <property type="term" value="F:protein phosphatase regulator activity"/>
    <property type="evidence" value="ECO:0007669"/>
    <property type="project" value="TreeGrafter"/>
</dbReference>
<evidence type="ECO:0000256" key="1">
    <source>
        <dbReference type="ARBA" id="ARBA00006180"/>
    </source>
</evidence>
<keyword evidence="5" id="KW-1185">Reference proteome</keyword>
<organism evidence="4 5">
    <name type="scientific">Allomyces macrogynus (strain ATCC 38327)</name>
    <name type="common">Allomyces javanicus var. macrogynus</name>
    <dbReference type="NCBI Taxonomy" id="578462"/>
    <lineage>
        <taxon>Eukaryota</taxon>
        <taxon>Fungi</taxon>
        <taxon>Fungi incertae sedis</taxon>
        <taxon>Blastocladiomycota</taxon>
        <taxon>Blastocladiomycetes</taxon>
        <taxon>Blastocladiales</taxon>
        <taxon>Blastocladiaceae</taxon>
        <taxon>Allomyces</taxon>
    </lineage>
</organism>
<dbReference type="Proteomes" id="UP000054350">
    <property type="component" value="Unassembled WGS sequence"/>
</dbReference>
<dbReference type="Pfam" id="PF04499">
    <property type="entry name" value="SAPS"/>
    <property type="match status" value="1"/>
</dbReference>
<gene>
    <name evidence="4" type="ORF">AMAG_09076</name>
</gene>
<evidence type="ECO:0000256" key="3">
    <source>
        <dbReference type="SAM" id="MobiDB-lite"/>
    </source>
</evidence>
<dbReference type="GO" id="GO:0005829">
    <property type="term" value="C:cytosol"/>
    <property type="evidence" value="ECO:0007669"/>
    <property type="project" value="TreeGrafter"/>
</dbReference>
<accession>A0A0L0SNE8</accession>
<reference evidence="5" key="2">
    <citation type="submission" date="2009-11" db="EMBL/GenBank/DDBJ databases">
        <title>The Genome Sequence of Allomyces macrogynus strain ATCC 38327.</title>
        <authorList>
            <consortium name="The Broad Institute Genome Sequencing Platform"/>
            <person name="Russ C."/>
            <person name="Cuomo C."/>
            <person name="Shea T."/>
            <person name="Young S.K."/>
            <person name="Zeng Q."/>
            <person name="Koehrsen M."/>
            <person name="Haas B."/>
            <person name="Borodovsky M."/>
            <person name="Guigo R."/>
            <person name="Alvarado L."/>
            <person name="Berlin A."/>
            <person name="Borenstein D."/>
            <person name="Chen Z."/>
            <person name="Engels R."/>
            <person name="Freedman E."/>
            <person name="Gellesch M."/>
            <person name="Goldberg J."/>
            <person name="Griggs A."/>
            <person name="Gujja S."/>
            <person name="Heiman D."/>
            <person name="Hepburn T."/>
            <person name="Howarth C."/>
            <person name="Jen D."/>
            <person name="Larson L."/>
            <person name="Lewis B."/>
            <person name="Mehta T."/>
            <person name="Park D."/>
            <person name="Pearson M."/>
            <person name="Roberts A."/>
            <person name="Saif S."/>
            <person name="Shenoy N."/>
            <person name="Sisk P."/>
            <person name="Stolte C."/>
            <person name="Sykes S."/>
            <person name="Walk T."/>
            <person name="White J."/>
            <person name="Yandava C."/>
            <person name="Burger G."/>
            <person name="Gray M.W."/>
            <person name="Holland P.W.H."/>
            <person name="King N."/>
            <person name="Lang F.B.F."/>
            <person name="Roger A.J."/>
            <person name="Ruiz-Trillo I."/>
            <person name="Lander E."/>
            <person name="Nusbaum C."/>
        </authorList>
    </citation>
    <scope>NUCLEOTIDE SEQUENCE [LARGE SCALE GENOMIC DNA]</scope>
    <source>
        <strain evidence="5">ATCC 38327</strain>
    </source>
</reference>